<protein>
    <recommendedName>
        <fullName evidence="3">Endonuclease</fullName>
    </recommendedName>
</protein>
<accession>A0A7W5A719</accession>
<dbReference type="NCBIfam" id="NF003818">
    <property type="entry name" value="PRK05409.1"/>
    <property type="match status" value="1"/>
</dbReference>
<dbReference type="InterPro" id="IPR007801">
    <property type="entry name" value="MbnB/TglH/ChrH"/>
</dbReference>
<comment type="caution">
    <text evidence="1">The sequence shown here is derived from an EMBL/GenBank/DDBJ whole genome shotgun (WGS) entry which is preliminary data.</text>
</comment>
<evidence type="ECO:0000313" key="2">
    <source>
        <dbReference type="Proteomes" id="UP000577707"/>
    </source>
</evidence>
<evidence type="ECO:0008006" key="3">
    <source>
        <dbReference type="Google" id="ProtNLM"/>
    </source>
</evidence>
<organism evidence="1 2">
    <name type="scientific">Nocardioides albus</name>
    <dbReference type="NCBI Taxonomy" id="1841"/>
    <lineage>
        <taxon>Bacteria</taxon>
        <taxon>Bacillati</taxon>
        <taxon>Actinomycetota</taxon>
        <taxon>Actinomycetes</taxon>
        <taxon>Propionibacteriales</taxon>
        <taxon>Nocardioidaceae</taxon>
        <taxon>Nocardioides</taxon>
    </lineage>
</organism>
<dbReference type="PANTHER" id="PTHR42194:SF1">
    <property type="entry name" value="UPF0276 PROTEIN HI_1600"/>
    <property type="match status" value="1"/>
</dbReference>
<keyword evidence="2" id="KW-1185">Reference proteome</keyword>
<dbReference type="AlphaFoldDB" id="A0A7W5A719"/>
<dbReference type="PANTHER" id="PTHR42194">
    <property type="entry name" value="UPF0276 PROTEIN HI_1600"/>
    <property type="match status" value="1"/>
</dbReference>
<sequence>MTRQVQGTAVAWRPAIADLLISYAASGRLGFTEVVAENLSVDRLPPALTSLGVPVVVHGVELGLGGAAEPSAERLAHLAGLAEALGSPVVSEHIAFVRAAETPSDLHGDVLEAGHLLPPPRTRESLDVLCENVRVAQSALPVPLAVENIAALFTWPEDTYTEPDFLTELVERTGVGIVLDVANLYASATARGTDPAAELRRFPLDAVAYVHVAGGVEREGLYLDTHAHPMPPPVLSLLETLVDAYAGRDLPGIMLERDSDISPETVAPEFETLARAAGRAASRS</sequence>
<name>A0A7W5A719_9ACTN</name>
<dbReference type="SUPFAM" id="SSF51658">
    <property type="entry name" value="Xylose isomerase-like"/>
    <property type="match status" value="1"/>
</dbReference>
<dbReference type="Proteomes" id="UP000577707">
    <property type="component" value="Unassembled WGS sequence"/>
</dbReference>
<dbReference type="InterPro" id="IPR036237">
    <property type="entry name" value="Xyl_isomerase-like_sf"/>
</dbReference>
<dbReference type="Gene3D" id="3.20.20.150">
    <property type="entry name" value="Divalent-metal-dependent TIM barrel enzymes"/>
    <property type="match status" value="1"/>
</dbReference>
<dbReference type="EMBL" id="JACHXG010000007">
    <property type="protein sequence ID" value="MBB3090675.1"/>
    <property type="molecule type" value="Genomic_DNA"/>
</dbReference>
<reference evidence="1 2" key="1">
    <citation type="submission" date="2020-08" db="EMBL/GenBank/DDBJ databases">
        <title>Genomic Encyclopedia of Type Strains, Phase III (KMG-III): the genomes of soil and plant-associated and newly described type strains.</title>
        <authorList>
            <person name="Whitman W."/>
        </authorList>
    </citation>
    <scope>NUCLEOTIDE SEQUENCE [LARGE SCALE GENOMIC DNA]</scope>
    <source>
        <strain evidence="1 2">CECT 3302</strain>
    </source>
</reference>
<dbReference type="Pfam" id="PF05114">
    <property type="entry name" value="MbnB_TglH_ChrH"/>
    <property type="match status" value="1"/>
</dbReference>
<dbReference type="RefSeq" id="WP_183547864.1">
    <property type="nucleotide sequence ID" value="NZ_BMQT01000005.1"/>
</dbReference>
<gene>
    <name evidence="1" type="ORF">FHS12_003633</name>
</gene>
<proteinExistence type="predicted"/>
<evidence type="ECO:0000313" key="1">
    <source>
        <dbReference type="EMBL" id="MBB3090675.1"/>
    </source>
</evidence>